<dbReference type="GO" id="GO:0060285">
    <property type="term" value="P:cilium-dependent cell motility"/>
    <property type="evidence" value="ECO:0007669"/>
    <property type="project" value="TreeGrafter"/>
</dbReference>
<evidence type="ECO:0000313" key="7">
    <source>
        <dbReference type="Proteomes" id="UP001642409"/>
    </source>
</evidence>
<name>A0AA86N6Y2_9EUKA</name>
<dbReference type="Pfam" id="PF24161">
    <property type="entry name" value="CCDC39"/>
    <property type="match status" value="1"/>
</dbReference>
<sequence>MPPPVLTREDDKPSIQKIVHSIWRPTDIELPIFANDENIKLHETLHELTAVINTMVQELVQSETYINSMEAHKQAVQNELVHAQERVDAKQHEVDAEVHITQLQERDIGWIRQKITQTQARTQELEYIRGKMDTQLQAQNTKYSEYKKEQQWLLDEQQEWKLAQEQKSEDQFALQKYKAIDDKTYLEIKQAIDRQTTVVTSINKELADEIQKTQTAQVQLDKTATQFQVLQSDREFSIQQLQQAIIILDQRENETITAQQQLEDLNNAVNDLKQSDKELQNEIDDQMKDLKSAEHDFMVAERDVQIAVEELEEAKECERNMNGEIIVEEGQLVSYRRGINQMNDQLQAMTDQKNARQLALDQVQKRIDLFNSAKMKMTDRLLSVEELIEQERQNVDMLKEELAQWKKIQESASEELQNSGKNLHMLKEQEANAKSSISSYQAGLKGLEARILNMESQLQQQRRHIYNADFQIQALTRRLSHVRGDISAEEQLVLNKNITTLKQQLDLEKKSAKLVKQQTGSVLAEIGRVKRQLLDAQNQKHRVENFLNELVLASQTQILVVQQTTEIKQAELLQLDQLRITRETVFEDFQKRISILFGLRNRTHQIDIQQQQKAKELDFTRQTLQNELRLLKDELHTQRLELKLRRIAAQKLTCRCSVVTSKVAAMASKAKGEISTDGADPRTAQADAIIGFGKRKNELFQKLGQLKQIYEKVENEVKGLEQALRALQESNNKVRKMGRPAGAENQEELNKLKVELNQAETQVLYYVSQTRQVLQKVDELEQQNQLLRAEQDRLAEELNGMEYGV</sequence>
<dbReference type="EMBL" id="CAXDID020000065">
    <property type="protein sequence ID" value="CAL6011812.1"/>
    <property type="molecule type" value="Genomic_DNA"/>
</dbReference>
<dbReference type="PANTHER" id="PTHR18962:SF0">
    <property type="entry name" value="COILED-COIL DOMAIN-CONTAINING PROTEIN 39"/>
    <property type="match status" value="1"/>
</dbReference>
<feature type="coiled-coil region" evidence="2">
    <location>
        <begin position="248"/>
        <end position="296"/>
    </location>
</feature>
<keyword evidence="7" id="KW-1185">Reference proteome</keyword>
<keyword evidence="3" id="KW-0966">Cell projection</keyword>
<dbReference type="SUPFAM" id="SSF57997">
    <property type="entry name" value="Tropomyosin"/>
    <property type="match status" value="1"/>
</dbReference>
<evidence type="ECO:0000313" key="3">
    <source>
        <dbReference type="EMBL" id="CAI9913985.1"/>
    </source>
</evidence>
<feature type="coiled-coil region" evidence="2">
    <location>
        <begin position="66"/>
        <end position="93"/>
    </location>
</feature>
<keyword evidence="1 2" id="KW-0175">Coiled coil</keyword>
<reference evidence="3" key="1">
    <citation type="submission" date="2023-06" db="EMBL/GenBank/DDBJ databases">
        <authorList>
            <person name="Kurt Z."/>
        </authorList>
    </citation>
    <scope>NUCLEOTIDE SEQUENCE</scope>
</reference>
<dbReference type="PANTHER" id="PTHR18962">
    <property type="entry name" value="COILED-COIL DOMAIN-CONTAINING PROTEIN 39"/>
    <property type="match status" value="1"/>
</dbReference>
<comment type="caution">
    <text evidence="3">The sequence shown here is derived from an EMBL/GenBank/DDBJ whole genome shotgun (WGS) entry which is preliminary data.</text>
</comment>
<evidence type="ECO:0000313" key="4">
    <source>
        <dbReference type="EMBL" id="CAI9964324.1"/>
    </source>
</evidence>
<dbReference type="GO" id="GO:0005930">
    <property type="term" value="C:axoneme"/>
    <property type="evidence" value="ECO:0007669"/>
    <property type="project" value="InterPro"/>
</dbReference>
<dbReference type="GO" id="GO:0003341">
    <property type="term" value="P:cilium movement"/>
    <property type="evidence" value="ECO:0007669"/>
    <property type="project" value="InterPro"/>
</dbReference>
<gene>
    <name evidence="3" type="ORF">HINF_LOCUS1630</name>
    <name evidence="5" type="ORF">HINF_LOCUS23000</name>
    <name evidence="4" type="ORF">HINF_LOCUS51969</name>
    <name evidence="6" type="ORF">HINF_LOCUS61756</name>
</gene>
<dbReference type="EMBL" id="CATOUU010000974">
    <property type="protein sequence ID" value="CAI9964324.1"/>
    <property type="molecule type" value="Genomic_DNA"/>
</dbReference>
<organism evidence="3">
    <name type="scientific">Hexamita inflata</name>
    <dbReference type="NCBI Taxonomy" id="28002"/>
    <lineage>
        <taxon>Eukaryota</taxon>
        <taxon>Metamonada</taxon>
        <taxon>Diplomonadida</taxon>
        <taxon>Hexamitidae</taxon>
        <taxon>Hexamitinae</taxon>
        <taxon>Hexamita</taxon>
    </lineage>
</organism>
<protein>
    <submittedName>
        <fullName evidence="3 5">Flagellar associated protein</fullName>
    </submittedName>
</protein>
<keyword evidence="3" id="KW-0969">Cilium</keyword>
<dbReference type="InterPro" id="IPR033290">
    <property type="entry name" value="CCDC39"/>
</dbReference>
<feature type="coiled-coil region" evidence="2">
    <location>
        <begin position="696"/>
        <end position="797"/>
    </location>
</feature>
<proteinExistence type="predicted"/>
<accession>A0AA86N6Y2</accession>
<keyword evidence="3" id="KW-0282">Flagellum</keyword>
<reference evidence="5 7" key="2">
    <citation type="submission" date="2024-07" db="EMBL/GenBank/DDBJ databases">
        <authorList>
            <person name="Akdeniz Z."/>
        </authorList>
    </citation>
    <scope>NUCLEOTIDE SEQUENCE [LARGE SCALE GENOMIC DNA]</scope>
</reference>
<evidence type="ECO:0000313" key="5">
    <source>
        <dbReference type="EMBL" id="CAL6011812.1"/>
    </source>
</evidence>
<dbReference type="Proteomes" id="UP001642409">
    <property type="component" value="Unassembled WGS sequence"/>
</dbReference>
<evidence type="ECO:0000256" key="2">
    <source>
        <dbReference type="SAM" id="Coils"/>
    </source>
</evidence>
<feature type="coiled-coil region" evidence="2">
    <location>
        <begin position="614"/>
        <end position="641"/>
    </location>
</feature>
<evidence type="ECO:0000313" key="6">
    <source>
        <dbReference type="EMBL" id="CAL6083503.1"/>
    </source>
</evidence>
<dbReference type="AlphaFoldDB" id="A0AA86N6Y2"/>
<dbReference type="GO" id="GO:0036159">
    <property type="term" value="P:inner dynein arm assembly"/>
    <property type="evidence" value="ECO:0007669"/>
    <property type="project" value="InterPro"/>
</dbReference>
<evidence type="ECO:0000256" key="1">
    <source>
        <dbReference type="ARBA" id="ARBA00023054"/>
    </source>
</evidence>
<dbReference type="EMBL" id="CATOUU010000042">
    <property type="protein sequence ID" value="CAI9913985.1"/>
    <property type="molecule type" value="Genomic_DNA"/>
</dbReference>
<dbReference type="EMBL" id="CAXDID020000372">
    <property type="protein sequence ID" value="CAL6083503.1"/>
    <property type="molecule type" value="Genomic_DNA"/>
</dbReference>
<feature type="coiled-coil region" evidence="2">
    <location>
        <begin position="332"/>
        <end position="415"/>
    </location>
</feature>